<reference evidence="2 3" key="1">
    <citation type="submission" date="2017-11" db="EMBL/GenBank/DDBJ databases">
        <title>Infants hospitalized years apart are colonized by the same room-sourced microbial strains.</title>
        <authorList>
            <person name="Brooks B."/>
            <person name="Olm M.R."/>
            <person name="Firek B.A."/>
            <person name="Baker R."/>
            <person name="Thomas B.C."/>
            <person name="Morowitz M.J."/>
            <person name="Banfield J.F."/>
        </authorList>
    </citation>
    <scope>NUCLEOTIDE SEQUENCE [LARGE SCALE GENOMIC DNA]</scope>
    <source>
        <strain evidence="2">S2_009_000_R2_76</strain>
    </source>
</reference>
<evidence type="ECO:0000259" key="1">
    <source>
        <dbReference type="Pfam" id="PF08885"/>
    </source>
</evidence>
<dbReference type="Proteomes" id="UP000249645">
    <property type="component" value="Unassembled WGS sequence"/>
</dbReference>
<name>A0A2W5F2T9_9SPHI</name>
<proteinExistence type="predicted"/>
<evidence type="ECO:0000313" key="2">
    <source>
        <dbReference type="EMBL" id="PZP49688.1"/>
    </source>
</evidence>
<comment type="caution">
    <text evidence="2">The sequence shown here is derived from an EMBL/GenBank/DDBJ whole genome shotgun (WGS) entry which is preliminary data.</text>
</comment>
<dbReference type="EMBL" id="QFOI01000099">
    <property type="protein sequence ID" value="PZP49688.1"/>
    <property type="molecule type" value="Genomic_DNA"/>
</dbReference>
<feature type="domain" description="GSCFA" evidence="1">
    <location>
        <begin position="1"/>
        <end position="123"/>
    </location>
</feature>
<evidence type="ECO:0000313" key="3">
    <source>
        <dbReference type="Proteomes" id="UP000249645"/>
    </source>
</evidence>
<sequence>ETNQVVANCHKVPAKTFSRELNSIESNIRAFDIMLYRLHRFNPNIKVMFTVSPVRHIKDGIIENNRSKARLLETVHHLVDKFDKLYYFPAYEIMVDVLRDYRFYDIDLVHPNYAGTSYVLELFKQSCMSEETIAVSEKMHKIFLAKKHRPFNPESEQHKVFLDKNYRQCLELSKQYPHLDFGEELDYFER</sequence>
<dbReference type="InterPro" id="IPR014982">
    <property type="entry name" value="GSCFA"/>
</dbReference>
<accession>A0A2W5F2T9</accession>
<gene>
    <name evidence="2" type="ORF">DI598_07220</name>
</gene>
<protein>
    <submittedName>
        <fullName evidence="2">GSCFA domain-containing protein</fullName>
    </submittedName>
</protein>
<dbReference type="AlphaFoldDB" id="A0A2W5F2T9"/>
<feature type="non-terminal residue" evidence="2">
    <location>
        <position position="1"/>
    </location>
</feature>
<organism evidence="2 3">
    <name type="scientific">Pseudopedobacter saltans</name>
    <dbReference type="NCBI Taxonomy" id="151895"/>
    <lineage>
        <taxon>Bacteria</taxon>
        <taxon>Pseudomonadati</taxon>
        <taxon>Bacteroidota</taxon>
        <taxon>Sphingobacteriia</taxon>
        <taxon>Sphingobacteriales</taxon>
        <taxon>Sphingobacteriaceae</taxon>
        <taxon>Pseudopedobacter</taxon>
    </lineage>
</organism>
<dbReference type="Pfam" id="PF08885">
    <property type="entry name" value="GSCFA"/>
    <property type="match status" value="1"/>
</dbReference>
<dbReference type="SUPFAM" id="SSF52266">
    <property type="entry name" value="SGNH hydrolase"/>
    <property type="match status" value="1"/>
</dbReference>